<dbReference type="AlphaFoldDB" id="A0A6M0LIZ6"/>
<dbReference type="Gene3D" id="1.10.260.40">
    <property type="entry name" value="lambda repressor-like DNA-binding domains"/>
    <property type="match status" value="1"/>
</dbReference>
<dbReference type="PROSITE" id="PS50943">
    <property type="entry name" value="HTH_CROC1"/>
    <property type="match status" value="1"/>
</dbReference>
<dbReference type="InterPro" id="IPR010982">
    <property type="entry name" value="Lambda_DNA-bd_dom_sf"/>
</dbReference>
<dbReference type="RefSeq" id="WP_090488085.1">
    <property type="nucleotide sequence ID" value="NZ_VTVE01000002.1"/>
</dbReference>
<dbReference type="InterPro" id="IPR001387">
    <property type="entry name" value="Cro/C1-type_HTH"/>
</dbReference>
<proteinExistence type="predicted"/>
<dbReference type="Pfam" id="PF01381">
    <property type="entry name" value="HTH_3"/>
    <property type="match status" value="1"/>
</dbReference>
<accession>A0A6M0LIZ6</accession>
<name>A0A6M0LIZ6_PSEXY</name>
<dbReference type="Proteomes" id="UP000473091">
    <property type="component" value="Unassembled WGS sequence"/>
</dbReference>
<dbReference type="CDD" id="cd00093">
    <property type="entry name" value="HTH_XRE"/>
    <property type="match status" value="1"/>
</dbReference>
<organism evidence="2 3">
    <name type="scientific">Pseudobutyrivibrio xylanivorans</name>
    <dbReference type="NCBI Taxonomy" id="185007"/>
    <lineage>
        <taxon>Bacteria</taxon>
        <taxon>Bacillati</taxon>
        <taxon>Bacillota</taxon>
        <taxon>Clostridia</taxon>
        <taxon>Lachnospirales</taxon>
        <taxon>Lachnospiraceae</taxon>
        <taxon>Pseudobutyrivibrio</taxon>
    </lineage>
</organism>
<dbReference type="SMART" id="SM00530">
    <property type="entry name" value="HTH_XRE"/>
    <property type="match status" value="1"/>
</dbReference>
<comment type="caution">
    <text evidence="2">The sequence shown here is derived from an EMBL/GenBank/DDBJ whole genome shotgun (WGS) entry which is preliminary data.</text>
</comment>
<feature type="domain" description="HTH cro/C1-type" evidence="1">
    <location>
        <begin position="20"/>
        <end position="72"/>
    </location>
</feature>
<dbReference type="SUPFAM" id="SSF47413">
    <property type="entry name" value="lambda repressor-like DNA-binding domains"/>
    <property type="match status" value="1"/>
</dbReference>
<protein>
    <submittedName>
        <fullName evidence="2">Helix-turn-helix transcriptional regulator</fullName>
    </submittedName>
</protein>
<evidence type="ECO:0000313" key="2">
    <source>
        <dbReference type="EMBL" id="NEX01877.1"/>
    </source>
</evidence>
<gene>
    <name evidence="2" type="ORF">F0Q01_08280</name>
</gene>
<reference evidence="2 3" key="1">
    <citation type="submission" date="2019-09" db="EMBL/GenBank/DDBJ databases">
        <authorList>
            <person name="Pidcock S.E."/>
            <person name="Huws S.A."/>
        </authorList>
    </citation>
    <scope>NUCLEOTIDE SEQUENCE [LARGE SCALE GENOMIC DNA]</scope>
    <source>
        <strain evidence="2 3">MZ8</strain>
    </source>
</reference>
<evidence type="ECO:0000313" key="3">
    <source>
        <dbReference type="Proteomes" id="UP000473091"/>
    </source>
</evidence>
<dbReference type="EMBL" id="VTVE01000002">
    <property type="protein sequence ID" value="NEX01877.1"/>
    <property type="molecule type" value="Genomic_DNA"/>
</dbReference>
<sequence>MINLYQKTWNEINKEIAGNVRLLRKRKKITQNELAKKSGVSFASIKRFEQTGEISLQSLTKIAIALNVEDELETLFTSVPFSSIEEIINEQS</sequence>
<dbReference type="GO" id="GO:0003677">
    <property type="term" value="F:DNA binding"/>
    <property type="evidence" value="ECO:0007669"/>
    <property type="project" value="InterPro"/>
</dbReference>
<reference evidence="2 3" key="2">
    <citation type="submission" date="2020-03" db="EMBL/GenBank/DDBJ databases">
        <title>Investigating the evolutionary divergence of the Butyrivibrio group.</title>
        <authorList>
            <person name="Skvortsov T."/>
            <person name="Santos F.G."/>
            <person name="Ting K.S."/>
            <person name="Creevey C.J."/>
        </authorList>
    </citation>
    <scope>NUCLEOTIDE SEQUENCE [LARGE SCALE GENOMIC DNA]</scope>
    <source>
        <strain evidence="2 3">MZ8</strain>
    </source>
</reference>
<evidence type="ECO:0000259" key="1">
    <source>
        <dbReference type="PROSITE" id="PS50943"/>
    </source>
</evidence>